<dbReference type="STRING" id="1454201.NMS_2528"/>
<name>W8VXU5_9FLAO</name>
<dbReference type="Gene3D" id="2.40.160.20">
    <property type="match status" value="1"/>
</dbReference>
<dbReference type="EMBL" id="AP014548">
    <property type="protein sequence ID" value="BAO56537.1"/>
    <property type="molecule type" value="Genomic_DNA"/>
</dbReference>
<organism evidence="2 3">
    <name type="scientific">Nonlabens marinus S1-08</name>
    <dbReference type="NCBI Taxonomy" id="1454201"/>
    <lineage>
        <taxon>Bacteria</taxon>
        <taxon>Pseudomonadati</taxon>
        <taxon>Bacteroidota</taxon>
        <taxon>Flavobacteriia</taxon>
        <taxon>Flavobacteriales</taxon>
        <taxon>Flavobacteriaceae</taxon>
        <taxon>Nonlabens</taxon>
    </lineage>
</organism>
<dbReference type="HOGENOM" id="CLU_133768_1_0_10"/>
<dbReference type="Proteomes" id="UP000031760">
    <property type="component" value="Chromosome"/>
</dbReference>
<dbReference type="InterPro" id="IPR011250">
    <property type="entry name" value="OMP/PagP_B-barrel"/>
</dbReference>
<feature type="chain" id="PRO_5004914060" description="Outer membrane protein beta-barrel domain-containing protein" evidence="1">
    <location>
        <begin position="21"/>
        <end position="165"/>
    </location>
</feature>
<dbReference type="KEGG" id="nmf:NMS_2528"/>
<gene>
    <name evidence="2" type="ORF">NMS_2528</name>
</gene>
<dbReference type="RefSeq" id="WP_041497034.1">
    <property type="nucleotide sequence ID" value="NZ_AP014548.1"/>
</dbReference>
<dbReference type="OrthoDB" id="978645at2"/>
<dbReference type="AlphaFoldDB" id="W8VXU5"/>
<keyword evidence="3" id="KW-1185">Reference proteome</keyword>
<evidence type="ECO:0008006" key="4">
    <source>
        <dbReference type="Google" id="ProtNLM"/>
    </source>
</evidence>
<reference evidence="2 3" key="1">
    <citation type="journal article" date="2014" name="Proc. Natl. Acad. Sci. U.S.A.">
        <title>Functional characterization of flavobacteria rhodopsins reveals a unique class of light-driven chloride pump in bacteria.</title>
        <authorList>
            <person name="Yoshizawa S."/>
            <person name="Kumagai Y."/>
            <person name="Kim H."/>
            <person name="Ogura Y."/>
            <person name="Hayashi T."/>
            <person name="Iwasaki W."/>
            <person name="DeLong E.F."/>
            <person name="Kogure K."/>
        </authorList>
    </citation>
    <scope>NUCLEOTIDE SEQUENCE [LARGE SCALE GENOMIC DNA]</scope>
    <source>
        <strain evidence="2 3">S1-08</strain>
    </source>
</reference>
<evidence type="ECO:0000313" key="3">
    <source>
        <dbReference type="Proteomes" id="UP000031760"/>
    </source>
</evidence>
<feature type="signal peptide" evidence="1">
    <location>
        <begin position="1"/>
        <end position="20"/>
    </location>
</feature>
<sequence length="165" mass="18417">MKKILFTLALALGATVATQAQEISNNAIGLRLGDGDGFGTEISYQRALGGNNRLELDLGIEYGNRYDAFRITGVYQWLWNIEGGFNWYAGVGGGLGSIDFDDDFPGRDRNDDDSEIFIFAAGQVGIEYNFDFPIILSLDVRPEIYFADYRDDLELDVALGIRYQF</sequence>
<proteinExistence type="predicted"/>
<dbReference type="SUPFAM" id="SSF56925">
    <property type="entry name" value="OMPA-like"/>
    <property type="match status" value="1"/>
</dbReference>
<evidence type="ECO:0000313" key="2">
    <source>
        <dbReference type="EMBL" id="BAO56537.1"/>
    </source>
</evidence>
<accession>W8VXU5</accession>
<protein>
    <recommendedName>
        <fullName evidence="4">Outer membrane protein beta-barrel domain-containing protein</fullName>
    </recommendedName>
</protein>
<keyword evidence="1" id="KW-0732">Signal</keyword>
<evidence type="ECO:0000256" key="1">
    <source>
        <dbReference type="SAM" id="SignalP"/>
    </source>
</evidence>